<gene>
    <name evidence="2" type="ORF">METZ01_LOCUS428352</name>
</gene>
<proteinExistence type="predicted"/>
<keyword evidence="1" id="KW-0472">Membrane</keyword>
<dbReference type="AlphaFoldDB" id="A0A382XZ07"/>
<organism evidence="2">
    <name type="scientific">marine metagenome</name>
    <dbReference type="NCBI Taxonomy" id="408172"/>
    <lineage>
        <taxon>unclassified sequences</taxon>
        <taxon>metagenomes</taxon>
        <taxon>ecological metagenomes</taxon>
    </lineage>
</organism>
<evidence type="ECO:0000313" key="2">
    <source>
        <dbReference type="EMBL" id="SVD75498.1"/>
    </source>
</evidence>
<protein>
    <recommendedName>
        <fullName evidence="3">MFS transporter</fullName>
    </recommendedName>
</protein>
<evidence type="ECO:0000256" key="1">
    <source>
        <dbReference type="SAM" id="Phobius"/>
    </source>
</evidence>
<sequence length="42" mass="4558">MGKLLKNSWALFTGYGIIMIAFGLQGNLLGVRSVIEDFSLLA</sequence>
<dbReference type="EMBL" id="UINC01171113">
    <property type="protein sequence ID" value="SVD75498.1"/>
    <property type="molecule type" value="Genomic_DNA"/>
</dbReference>
<evidence type="ECO:0008006" key="3">
    <source>
        <dbReference type="Google" id="ProtNLM"/>
    </source>
</evidence>
<feature type="non-terminal residue" evidence="2">
    <location>
        <position position="42"/>
    </location>
</feature>
<accession>A0A382XZ07</accession>
<keyword evidence="1" id="KW-1133">Transmembrane helix</keyword>
<reference evidence="2" key="1">
    <citation type="submission" date="2018-05" db="EMBL/GenBank/DDBJ databases">
        <authorList>
            <person name="Lanie J.A."/>
            <person name="Ng W.-L."/>
            <person name="Kazmierczak K.M."/>
            <person name="Andrzejewski T.M."/>
            <person name="Davidsen T.M."/>
            <person name="Wayne K.J."/>
            <person name="Tettelin H."/>
            <person name="Glass J.I."/>
            <person name="Rusch D."/>
            <person name="Podicherti R."/>
            <person name="Tsui H.-C.T."/>
            <person name="Winkler M.E."/>
        </authorList>
    </citation>
    <scope>NUCLEOTIDE SEQUENCE</scope>
</reference>
<feature type="transmembrane region" description="Helical" evidence="1">
    <location>
        <begin position="12"/>
        <end position="35"/>
    </location>
</feature>
<name>A0A382XZ07_9ZZZZ</name>
<keyword evidence="1" id="KW-0812">Transmembrane</keyword>